<feature type="transmembrane region" description="Helical" evidence="1">
    <location>
        <begin position="136"/>
        <end position="156"/>
    </location>
</feature>
<dbReference type="EMBL" id="JANPWZ010001256">
    <property type="protein sequence ID" value="KAJ3567298.1"/>
    <property type="molecule type" value="Genomic_DNA"/>
</dbReference>
<sequence length="700" mass="76720">MKAPRTEPPLPLRELLGYSGLFGVIGGPFWILGIFGFLTFLWFGHGSSPEATDATSLWRFLALHNYFPQAITICSVALRITVGIQATICTSMLAALILEKYGVRKTQGAWLSIMRSINDGPMKLGGLLVKGPRARFLLVETWLTFLIIIITLALQFSSTLLLSDIDDFVILGNPHTTEFGDLFALQSNTSLMLFYDLGISTRPPIYAAFGEVQEGFNTTPNEKGASDTDFIQRSLIPMSDVNSRTSIKRIEGNTMVMGARASCIRPHINAKYSALTWAGNVDLPYGYIEGTVDYNASFAEAGVTSDMPCIEMECAAVGFGCTIPNLRAKEVGWQATACIFDGIRGRWKSSDFSSAWNPLKGLWSPNTTMALVISTNMHYMDWSKVLDITTLPAGDPYEEWRSYDTGSGYFNITLCSFGFNIGRFYTSMIAPTPLREPQTKFDHYSLVHSTADVRSYMGVDVIQGSHAARSILDLEILGPAQDLLGSSQSHFLSENISIGQLESSFMESVIYNEFWSSADGNTSILLCSACSGVASDLVHIEIGLLFSDTVSETGRAANALMSLITTWFSSVYYTYLGDFKIPHNATVLATKTVQIPGICSKDGCPGYITVSTLILTHILSVITIATLYIVETRYSRYGNVWHTVAQLKGDELVEVLDEAHDASDATVERNLKMQGDAQLLKVGRQSGNGRVGVIRGVTRN</sequence>
<name>A0A9W8NBH8_9PEZI</name>
<evidence type="ECO:0000256" key="1">
    <source>
        <dbReference type="SAM" id="Phobius"/>
    </source>
</evidence>
<proteinExistence type="predicted"/>
<feature type="transmembrane region" description="Helical" evidence="1">
    <location>
        <begin position="70"/>
        <end position="98"/>
    </location>
</feature>
<dbReference type="VEuPathDB" id="FungiDB:F4678DRAFT_483968"/>
<keyword evidence="3" id="KW-1185">Reference proteome</keyword>
<feature type="transmembrane region" description="Helical" evidence="1">
    <location>
        <begin position="606"/>
        <end position="630"/>
    </location>
</feature>
<keyword evidence="1" id="KW-0472">Membrane</keyword>
<gene>
    <name evidence="2" type="ORF">NPX13_g6821</name>
</gene>
<feature type="transmembrane region" description="Helical" evidence="1">
    <location>
        <begin position="21"/>
        <end position="43"/>
    </location>
</feature>
<keyword evidence="1" id="KW-0812">Transmembrane</keyword>
<comment type="caution">
    <text evidence="2">The sequence shown here is derived from an EMBL/GenBank/DDBJ whole genome shotgun (WGS) entry which is preliminary data.</text>
</comment>
<evidence type="ECO:0000313" key="2">
    <source>
        <dbReference type="EMBL" id="KAJ3567298.1"/>
    </source>
</evidence>
<dbReference type="AlphaFoldDB" id="A0A9W8NBH8"/>
<protein>
    <submittedName>
        <fullName evidence="2">Uncharacterized protein</fullName>
    </submittedName>
</protein>
<dbReference type="Proteomes" id="UP001148614">
    <property type="component" value="Unassembled WGS sequence"/>
</dbReference>
<reference evidence="2" key="1">
    <citation type="submission" date="2022-07" db="EMBL/GenBank/DDBJ databases">
        <title>Genome Sequence of Xylaria arbuscula.</title>
        <authorList>
            <person name="Buettner E."/>
        </authorList>
    </citation>
    <scope>NUCLEOTIDE SEQUENCE</scope>
    <source>
        <strain evidence="2">VT107</strain>
    </source>
</reference>
<organism evidence="2 3">
    <name type="scientific">Xylaria arbuscula</name>
    <dbReference type="NCBI Taxonomy" id="114810"/>
    <lineage>
        <taxon>Eukaryota</taxon>
        <taxon>Fungi</taxon>
        <taxon>Dikarya</taxon>
        <taxon>Ascomycota</taxon>
        <taxon>Pezizomycotina</taxon>
        <taxon>Sordariomycetes</taxon>
        <taxon>Xylariomycetidae</taxon>
        <taxon>Xylariales</taxon>
        <taxon>Xylariaceae</taxon>
        <taxon>Xylaria</taxon>
    </lineage>
</organism>
<evidence type="ECO:0000313" key="3">
    <source>
        <dbReference type="Proteomes" id="UP001148614"/>
    </source>
</evidence>
<accession>A0A9W8NBH8</accession>
<keyword evidence="1" id="KW-1133">Transmembrane helix</keyword>